<dbReference type="AlphaFoldDB" id="A0AAJ2P9Y8"/>
<feature type="region of interest" description="Disordered" evidence="1">
    <location>
        <begin position="950"/>
        <end position="1042"/>
    </location>
</feature>
<organism evidence="3 4">
    <name type="scientific">Mesomycoplasma ovipneumoniae</name>
    <dbReference type="NCBI Taxonomy" id="29562"/>
    <lineage>
        <taxon>Bacteria</taxon>
        <taxon>Bacillati</taxon>
        <taxon>Mycoplasmatota</taxon>
        <taxon>Mycoplasmoidales</taxon>
        <taxon>Metamycoplasmataceae</taxon>
        <taxon>Mesomycoplasma</taxon>
    </lineage>
</organism>
<evidence type="ECO:0000313" key="4">
    <source>
        <dbReference type="Proteomes" id="UP001282363"/>
    </source>
</evidence>
<protein>
    <submittedName>
        <fullName evidence="3">Uncharacterized protein</fullName>
    </submittedName>
</protein>
<dbReference type="Proteomes" id="UP001282363">
    <property type="component" value="Unassembled WGS sequence"/>
</dbReference>
<feature type="region of interest" description="Disordered" evidence="1">
    <location>
        <begin position="798"/>
        <end position="821"/>
    </location>
</feature>
<proteinExistence type="predicted"/>
<evidence type="ECO:0000256" key="2">
    <source>
        <dbReference type="SAM" id="Phobius"/>
    </source>
</evidence>
<reference evidence="3" key="1">
    <citation type="submission" date="2023-10" db="EMBL/GenBank/DDBJ databases">
        <title>Genome sequences of Mycoplasma ovipneumoniae isolated from goats.</title>
        <authorList>
            <person name="Spergser J."/>
        </authorList>
    </citation>
    <scope>NUCLEOTIDE SEQUENCE</scope>
    <source>
        <strain evidence="3">GL19</strain>
    </source>
</reference>
<comment type="caution">
    <text evidence="3">The sequence shown here is derived from an EMBL/GenBank/DDBJ whole genome shotgun (WGS) entry which is preliminary data.</text>
</comment>
<evidence type="ECO:0000256" key="1">
    <source>
        <dbReference type="SAM" id="MobiDB-lite"/>
    </source>
</evidence>
<feature type="compositionally biased region" description="Low complexity" evidence="1">
    <location>
        <begin position="953"/>
        <end position="1027"/>
    </location>
</feature>
<dbReference type="NCBIfam" id="NF045828">
    <property type="entry name" value="P97_adhes_Nterm"/>
    <property type="match status" value="1"/>
</dbReference>
<sequence>MNQEHGKVNAALRKKRLILTIGLSLIASGLIIGIPVGLVSNLSVSKDPLFDVQKQANSISSISLKSDIVENNADYFSLKSKLFESDGTKKSGINFTDFFDFYAENSNSNFEIVDFQNDFQWQKFKLNITDIEALDQEQSFKIYWRVLQNLDDGKVANSDLHSATIAYNRLSSLSNSSLSNFTSLAKSELSKLRPYLIAEFDKSPTRQIAKLTTISEFLTKVNSAKSALEASKIISQYFNLESTITNLLRNKINKFVDDNNFAKNKYSIELIQEPVLKNAYLSKTPLKNIYRAYFSAKFSDDFAKHNNQDLKSSPNFNFAVDLDFSNTFLDGSLANDIELSPFSDSDFTNFSDIHEQSSEKITSWELLNYLKNQVFPSYEEKQAFYKNLLNQISNVPLLSKIKLKNYISRLRNSDLFSKIKIDFNVNPEMTQFALENNKVVTQFHGNIEIYNEKDEIIAQKPFVQNVGDYSVLVKNIPDLTSKVKAVNFEFNQKDAQISERNPLPKEEIQKLVTSGDFTKLKSILENPHYYGVKFDEEKLKLLVQKYDLIPVDELISRSRWTFTYPEEVAGIVNILSPVFPSQEEMLRFYATLAKNDTAFVAKYFFDWLKGLKLIDPAQTWPENLDNLNLFKELEKIKIENKTGFNNFLQEKDQKEKKDIWLISINNNYWAEKGRMPYSFYLHPRLKNIIDLMVQNDQNSINIDYYVDQIKSEASKIQEIDPTIGDEYRSPIKTLTDFIVAFYQNVYSNKTGLLSEPLGDNFDYKINFEITSPIATATQFDDDGFDSPRSGSSSIFNHAAAQNQPVSTSQSRGSESEVAEKVEKDPKVNLKYWYEVGPVDRNGKIILVIYKTQPKEINISTDKNGIIIPEEIEKLNNFVDNFRTTTLPTYLDKDYFNDLWSNINRVVGDKEDYVDITDLIKQFPIYSYFSLHYPELGLAVKKDAVKKPLEQVKPTETTSTESAPTEPAAAAPAPATEPVAETTPAPAAEPAESSPAAPAATTAPAETPAAPAAPPAEESAPVAPAPVAKTVNPTGELPGVYENYPGTDTIKVLHFYVYNKKNPKEFSTKKLKFFVYKSDKSLLNS</sequence>
<dbReference type="RefSeq" id="WP_318045677.1">
    <property type="nucleotide sequence ID" value="NZ_JAWPFG010000020.1"/>
</dbReference>
<gene>
    <name evidence="3" type="ORF">R7U65_02780</name>
</gene>
<keyword evidence="2" id="KW-1133">Transmembrane helix</keyword>
<feature type="compositionally biased region" description="Polar residues" evidence="1">
    <location>
        <begin position="798"/>
        <end position="812"/>
    </location>
</feature>
<keyword evidence="2" id="KW-0812">Transmembrane</keyword>
<evidence type="ECO:0000313" key="3">
    <source>
        <dbReference type="EMBL" id="MDW2906524.1"/>
    </source>
</evidence>
<keyword evidence="2" id="KW-0472">Membrane</keyword>
<accession>A0AAJ2P9Y8</accession>
<name>A0AAJ2P9Y8_9BACT</name>
<dbReference type="InterPro" id="IPR054789">
    <property type="entry name" value="P97_adhes_N"/>
</dbReference>
<dbReference type="EMBL" id="JAWPFH010000010">
    <property type="protein sequence ID" value="MDW2906524.1"/>
    <property type="molecule type" value="Genomic_DNA"/>
</dbReference>
<feature type="transmembrane region" description="Helical" evidence="2">
    <location>
        <begin position="17"/>
        <end position="38"/>
    </location>
</feature>